<dbReference type="Proteomes" id="UP000006727">
    <property type="component" value="Chromosome 17"/>
</dbReference>
<feature type="transmembrane region" description="Helical" evidence="1">
    <location>
        <begin position="171"/>
        <end position="192"/>
    </location>
</feature>
<sequence>MAMEWCRILLVPVCLLSLLSASGVKADGNVTLHSLTIFSTHEWFGAKPEVYFQCQGEDVVHLPDVEVKGQLYKFSGQESWQPLTTLVGKKCKLCGLFEKDMLKDDKFDQWELCPSDFNSNSDGAYFRLKEKEFNLTLSCPDCNIVESGIPYGVAADPEFTNEPEKNRTHHGWTAVIVVFSLLSLAGCAFVAYSQWRRKQRELQQARFIKLFEDDDFLDEELGLKDGL</sequence>
<dbReference type="OrthoDB" id="2014701at2759"/>
<evidence type="ECO:0000313" key="5">
    <source>
        <dbReference type="EnsemblPlants" id="Pp3c17_20730V3.1"/>
    </source>
</evidence>
<gene>
    <name evidence="5" type="primary">LOC112294127</name>
    <name evidence="4" type="ORF">PHYPA_022398</name>
</gene>
<feature type="chain" id="PRO_5014297857" description="DUF7953 domain-containing protein" evidence="2">
    <location>
        <begin position="27"/>
        <end position="227"/>
    </location>
</feature>
<dbReference type="RefSeq" id="XP_024400088.1">
    <property type="nucleotide sequence ID" value="XM_024544320.2"/>
</dbReference>
<reference evidence="5" key="3">
    <citation type="submission" date="2020-12" db="UniProtKB">
        <authorList>
            <consortium name="EnsemblPlants"/>
        </authorList>
    </citation>
    <scope>IDENTIFICATION</scope>
</reference>
<dbReference type="EnsemblPlants" id="Pp3c17_20731V3.1">
    <property type="protein sequence ID" value="Pp3c17_20731V3.1"/>
    <property type="gene ID" value="Pp3c17_20731"/>
</dbReference>
<reference evidence="4 6" key="1">
    <citation type="journal article" date="2008" name="Science">
        <title>The Physcomitrella genome reveals evolutionary insights into the conquest of land by plants.</title>
        <authorList>
            <person name="Rensing S."/>
            <person name="Lang D."/>
            <person name="Zimmer A."/>
            <person name="Terry A."/>
            <person name="Salamov A."/>
            <person name="Shapiro H."/>
            <person name="Nishiyama T."/>
            <person name="Perroud P.-F."/>
            <person name="Lindquist E."/>
            <person name="Kamisugi Y."/>
            <person name="Tanahashi T."/>
            <person name="Sakakibara K."/>
            <person name="Fujita T."/>
            <person name="Oishi K."/>
            <person name="Shin-I T."/>
            <person name="Kuroki Y."/>
            <person name="Toyoda A."/>
            <person name="Suzuki Y."/>
            <person name="Hashimoto A."/>
            <person name="Yamaguchi K."/>
            <person name="Sugano A."/>
            <person name="Kohara Y."/>
            <person name="Fujiyama A."/>
            <person name="Anterola A."/>
            <person name="Aoki S."/>
            <person name="Ashton N."/>
            <person name="Barbazuk W.B."/>
            <person name="Barker E."/>
            <person name="Bennetzen J."/>
            <person name="Bezanilla M."/>
            <person name="Blankenship R."/>
            <person name="Cho S.H."/>
            <person name="Dutcher S."/>
            <person name="Estelle M."/>
            <person name="Fawcett J.A."/>
            <person name="Gundlach H."/>
            <person name="Hanada K."/>
            <person name="Heyl A."/>
            <person name="Hicks K.A."/>
            <person name="Hugh J."/>
            <person name="Lohr M."/>
            <person name="Mayer K."/>
            <person name="Melkozernov A."/>
            <person name="Murata T."/>
            <person name="Nelson D."/>
            <person name="Pils B."/>
            <person name="Prigge M."/>
            <person name="Reiss B."/>
            <person name="Renner T."/>
            <person name="Rombauts S."/>
            <person name="Rushton P."/>
            <person name="Sanderfoot A."/>
            <person name="Schween G."/>
            <person name="Shiu S.-H."/>
            <person name="Stueber K."/>
            <person name="Theodoulou F.L."/>
            <person name="Tu H."/>
            <person name="Van de Peer Y."/>
            <person name="Verrier P.J."/>
            <person name="Waters E."/>
            <person name="Wood A."/>
            <person name="Yang L."/>
            <person name="Cove D."/>
            <person name="Cuming A."/>
            <person name="Hasebe M."/>
            <person name="Lucas S."/>
            <person name="Mishler D.B."/>
            <person name="Reski R."/>
            <person name="Grigoriev I."/>
            <person name="Quatrano R.S."/>
            <person name="Boore J.L."/>
        </authorList>
    </citation>
    <scope>NUCLEOTIDE SEQUENCE [LARGE SCALE GENOMIC DNA]</scope>
    <source>
        <strain evidence="5 6">cv. Gransden 2004</strain>
    </source>
</reference>
<dbReference type="PANTHER" id="PTHR33780">
    <property type="entry name" value="EXPRESSED PROTEIN"/>
    <property type="match status" value="1"/>
</dbReference>
<evidence type="ECO:0000256" key="2">
    <source>
        <dbReference type="SAM" id="SignalP"/>
    </source>
</evidence>
<dbReference type="GeneID" id="112294127"/>
<dbReference type="Gramene" id="Pp3c17_20731V3.1">
    <property type="protein sequence ID" value="Pp3c17_20731V3.1"/>
    <property type="gene ID" value="Pp3c17_20731"/>
</dbReference>
<feature type="signal peptide" evidence="2">
    <location>
        <begin position="1"/>
        <end position="26"/>
    </location>
</feature>
<proteinExistence type="predicted"/>
<keyword evidence="6" id="KW-1185">Reference proteome</keyword>
<dbReference type="InterPro" id="IPR057713">
    <property type="entry name" value="DUF7953"/>
</dbReference>
<protein>
    <recommendedName>
        <fullName evidence="3">DUF7953 domain-containing protein</fullName>
    </recommendedName>
</protein>
<reference evidence="4 6" key="2">
    <citation type="journal article" date="2018" name="Plant J.">
        <title>The Physcomitrella patens chromosome-scale assembly reveals moss genome structure and evolution.</title>
        <authorList>
            <person name="Lang D."/>
            <person name="Ullrich K.K."/>
            <person name="Murat F."/>
            <person name="Fuchs J."/>
            <person name="Jenkins J."/>
            <person name="Haas F.B."/>
            <person name="Piednoel M."/>
            <person name="Gundlach H."/>
            <person name="Van Bel M."/>
            <person name="Meyberg R."/>
            <person name="Vives C."/>
            <person name="Morata J."/>
            <person name="Symeonidi A."/>
            <person name="Hiss M."/>
            <person name="Muchero W."/>
            <person name="Kamisugi Y."/>
            <person name="Saleh O."/>
            <person name="Blanc G."/>
            <person name="Decker E.L."/>
            <person name="van Gessel N."/>
            <person name="Grimwood J."/>
            <person name="Hayes R.D."/>
            <person name="Graham S.W."/>
            <person name="Gunter L.E."/>
            <person name="McDaniel S.F."/>
            <person name="Hoernstein S.N.W."/>
            <person name="Larsson A."/>
            <person name="Li F.W."/>
            <person name="Perroud P.F."/>
            <person name="Phillips J."/>
            <person name="Ranjan P."/>
            <person name="Rokshar D.S."/>
            <person name="Rothfels C.J."/>
            <person name="Schneider L."/>
            <person name="Shu S."/>
            <person name="Stevenson D.W."/>
            <person name="Thummler F."/>
            <person name="Tillich M."/>
            <person name="Villarreal Aguilar J.C."/>
            <person name="Widiez T."/>
            <person name="Wong G.K."/>
            <person name="Wymore A."/>
            <person name="Zhang Y."/>
            <person name="Zimmer A.D."/>
            <person name="Quatrano R.S."/>
            <person name="Mayer K.F.X."/>
            <person name="Goodstein D."/>
            <person name="Casacuberta J.M."/>
            <person name="Vandepoele K."/>
            <person name="Reski R."/>
            <person name="Cuming A.C."/>
            <person name="Tuskan G.A."/>
            <person name="Maumus F."/>
            <person name="Salse J."/>
            <person name="Schmutz J."/>
            <person name="Rensing S.A."/>
        </authorList>
    </citation>
    <scope>NUCLEOTIDE SEQUENCE [LARGE SCALE GENOMIC DNA]</scope>
    <source>
        <strain evidence="5 6">cv. Gransden 2004</strain>
    </source>
</reference>
<organism evidence="4">
    <name type="scientific">Physcomitrium patens</name>
    <name type="common">Spreading-leaved earth moss</name>
    <name type="synonym">Physcomitrella patens</name>
    <dbReference type="NCBI Taxonomy" id="3218"/>
    <lineage>
        <taxon>Eukaryota</taxon>
        <taxon>Viridiplantae</taxon>
        <taxon>Streptophyta</taxon>
        <taxon>Embryophyta</taxon>
        <taxon>Bryophyta</taxon>
        <taxon>Bryophytina</taxon>
        <taxon>Bryopsida</taxon>
        <taxon>Funariidae</taxon>
        <taxon>Funariales</taxon>
        <taxon>Funariaceae</taxon>
        <taxon>Physcomitrium</taxon>
    </lineage>
</organism>
<dbReference type="EMBL" id="ABEU02000017">
    <property type="protein sequence ID" value="PNR36547.1"/>
    <property type="molecule type" value="Genomic_DNA"/>
</dbReference>
<dbReference type="AlphaFoldDB" id="A9SCK8"/>
<evidence type="ECO:0000313" key="4">
    <source>
        <dbReference type="EMBL" id="PNR36547.1"/>
    </source>
</evidence>
<name>A9SCK8_PHYPA</name>
<dbReference type="PaxDb" id="3218-PP1S65_309V6.1"/>
<feature type="domain" description="DUF7953" evidence="3">
    <location>
        <begin position="28"/>
        <end position="140"/>
    </location>
</feature>
<keyword evidence="1" id="KW-0472">Membrane</keyword>
<keyword evidence="1" id="KW-1133">Transmembrane helix</keyword>
<dbReference type="HOGENOM" id="CLU_118802_0_0_1"/>
<dbReference type="PANTHER" id="PTHR33780:SF3">
    <property type="entry name" value="EXPRESSED PROTEIN"/>
    <property type="match status" value="1"/>
</dbReference>
<dbReference type="EnsemblPlants" id="Pp3c17_20730V3.1">
    <property type="protein sequence ID" value="Pp3c17_20730V3.1"/>
    <property type="gene ID" value="Pp3c17_20730"/>
</dbReference>
<dbReference type="eggNOG" id="ENOG502QVJB">
    <property type="taxonomic scope" value="Eukaryota"/>
</dbReference>
<keyword evidence="1" id="KW-0812">Transmembrane</keyword>
<dbReference type="Pfam" id="PF25829">
    <property type="entry name" value="DUF7953"/>
    <property type="match status" value="1"/>
</dbReference>
<evidence type="ECO:0000313" key="6">
    <source>
        <dbReference type="Proteomes" id="UP000006727"/>
    </source>
</evidence>
<accession>A9SCK8</accession>
<dbReference type="Gramene" id="Pp3c17_20730V3.1">
    <property type="protein sequence ID" value="Pp3c17_20730V3.1"/>
    <property type="gene ID" value="Pp3c17_20730"/>
</dbReference>
<evidence type="ECO:0000256" key="1">
    <source>
        <dbReference type="SAM" id="Phobius"/>
    </source>
</evidence>
<keyword evidence="2" id="KW-0732">Signal</keyword>
<evidence type="ECO:0000259" key="3">
    <source>
        <dbReference type="Pfam" id="PF25829"/>
    </source>
</evidence>